<dbReference type="Pfam" id="PF01874">
    <property type="entry name" value="CitG"/>
    <property type="match status" value="1"/>
</dbReference>
<evidence type="ECO:0000313" key="9">
    <source>
        <dbReference type="Proteomes" id="UP000628736"/>
    </source>
</evidence>
<dbReference type="EMBL" id="JACOPO010000006">
    <property type="protein sequence ID" value="MBC5723095.1"/>
    <property type="molecule type" value="Genomic_DNA"/>
</dbReference>
<evidence type="ECO:0000256" key="2">
    <source>
        <dbReference type="ARBA" id="ARBA00022679"/>
    </source>
</evidence>
<gene>
    <name evidence="7 8" type="primary">citG</name>
    <name evidence="8" type="ORF">H8S11_09740</name>
</gene>
<proteinExistence type="inferred from homology"/>
<dbReference type="GO" id="GO:0016757">
    <property type="term" value="F:glycosyltransferase activity"/>
    <property type="evidence" value="ECO:0007669"/>
    <property type="project" value="UniProtKB-KW"/>
</dbReference>
<keyword evidence="5 7" id="KW-0067">ATP-binding</keyword>
<dbReference type="EC" id="2.4.2.52" evidence="7"/>
<comment type="similarity">
    <text evidence="7">Belongs to the CitG/MdcB family.</text>
</comment>
<comment type="catalytic activity">
    <reaction evidence="6">
        <text>apo-[citrate lyase ACP] + 2'-(5''-triphospho-alpha-D-ribosyl)-3'-dephospho-CoA = holo-[citrate lyase ACP] + diphosphate</text>
        <dbReference type="Rhea" id="RHEA:16333"/>
        <dbReference type="Rhea" id="RHEA-COMP:10157"/>
        <dbReference type="Rhea" id="RHEA-COMP:10158"/>
        <dbReference type="ChEBI" id="CHEBI:29999"/>
        <dbReference type="ChEBI" id="CHEBI:33019"/>
        <dbReference type="ChEBI" id="CHEBI:61378"/>
        <dbReference type="ChEBI" id="CHEBI:82683"/>
        <dbReference type="EC" id="2.7.7.61"/>
    </reaction>
</comment>
<comment type="caution">
    <text evidence="8">The sequence shown here is derived from an EMBL/GenBank/DDBJ whole genome shotgun (WGS) entry which is preliminary data.</text>
</comment>
<evidence type="ECO:0000256" key="6">
    <source>
        <dbReference type="ARBA" id="ARBA00048574"/>
    </source>
</evidence>
<keyword evidence="2 7" id="KW-0808">Transferase</keyword>
<dbReference type="Proteomes" id="UP000628736">
    <property type="component" value="Unassembled WGS sequence"/>
</dbReference>
<dbReference type="Gene3D" id="1.10.4200.10">
    <property type="entry name" value="Triphosphoribosyl-dephospho-CoA protein"/>
    <property type="match status" value="1"/>
</dbReference>
<evidence type="ECO:0000256" key="3">
    <source>
        <dbReference type="ARBA" id="ARBA00022695"/>
    </source>
</evidence>
<dbReference type="GO" id="GO:0046917">
    <property type="term" value="F:triphosphoribosyl-dephospho-CoA synthase activity"/>
    <property type="evidence" value="ECO:0007669"/>
    <property type="project" value="UniProtKB-UniRule"/>
</dbReference>
<evidence type="ECO:0000256" key="5">
    <source>
        <dbReference type="ARBA" id="ARBA00022840"/>
    </source>
</evidence>
<keyword evidence="9" id="KW-1185">Reference proteome</keyword>
<sequence length="494" mass="54409">MYWLSTKQLVFSSRGGRNVKESQNLFYGRRRCVTIDREITLKEVLIAREARAQSQRELMRRLGTALISFSLNIAGPIKNNALLRRAFLEGLKRLDEALTAAGLETVERHQTDSPTGCEALWAVRGDGRQIKRLCVGLEDRHPIGRIFDMDVLDPVHEKWNRADLMLPPRGCLVCGCKGKNCASRRLHSVAEIQQVTTNLLRNFFAEQDRCSLADLASRSLLYEVCTTPKPGLVDCRNNGSHCDMNLFTFLDSTCALLPYFRRAVSVGQETASLPPEETFLQLRPDGVGAERTMLQVTGGVNTHKGAIFSLGTVCAAVGRLWNPASFKWNISEILRECAAMTRRAALAELDTISPDTASTAGNRLYIKYGIRGIRGELAAGLPAVEQIGLPALNQALTDGASLDEAGVSVLLALMTSVTDTNLIARGGMEGWQWVVRRTRDLLLSDIPPDQAASVLDTELIQRNLSPGGCADLLAITYFLYFLQHTSPCQVECVS</sequence>
<dbReference type="InterPro" id="IPR005551">
    <property type="entry name" value="CitX"/>
</dbReference>
<dbReference type="NCBIfam" id="TIGR03124">
    <property type="entry name" value="citrate_citX"/>
    <property type="match status" value="1"/>
</dbReference>
<protein>
    <recommendedName>
        <fullName evidence="7">Probable 2-(5''-triphosphoribosyl)-3'-dephosphocoenzyme-A synthase</fullName>
        <shortName evidence="7">2-(5''-triphosphoribosyl)-3'-dephospho-CoA synthase</shortName>
        <ecNumber evidence="7">2.4.2.52</ecNumber>
    </recommendedName>
</protein>
<reference evidence="8" key="1">
    <citation type="submission" date="2020-08" db="EMBL/GenBank/DDBJ databases">
        <title>Genome public.</title>
        <authorList>
            <person name="Liu C."/>
            <person name="Sun Q."/>
        </authorList>
    </citation>
    <scope>NUCLEOTIDE SEQUENCE</scope>
    <source>
        <strain evidence="8">NSJ-23</strain>
    </source>
</reference>
<keyword evidence="8" id="KW-0328">Glycosyltransferase</keyword>
<evidence type="ECO:0000313" key="8">
    <source>
        <dbReference type="EMBL" id="MBC5723095.1"/>
    </source>
</evidence>
<dbReference type="GO" id="GO:0051191">
    <property type="term" value="P:prosthetic group biosynthetic process"/>
    <property type="evidence" value="ECO:0007669"/>
    <property type="project" value="InterPro"/>
</dbReference>
<dbReference type="GO" id="GO:0005524">
    <property type="term" value="F:ATP binding"/>
    <property type="evidence" value="ECO:0007669"/>
    <property type="project" value="UniProtKB-KW"/>
</dbReference>
<dbReference type="InterPro" id="IPR017551">
    <property type="entry name" value="TriPribosyl-deP-CoA_syn_CitG"/>
</dbReference>
<name>A0A8J6M3D1_9FIRM</name>
<organism evidence="8 9">
    <name type="scientific">Flintibacter hominis</name>
    <dbReference type="NCBI Taxonomy" id="2763048"/>
    <lineage>
        <taxon>Bacteria</taxon>
        <taxon>Bacillati</taxon>
        <taxon>Bacillota</taxon>
        <taxon>Clostridia</taxon>
        <taxon>Eubacteriales</taxon>
        <taxon>Flintibacter</taxon>
    </lineage>
</organism>
<dbReference type="InterPro" id="IPR002736">
    <property type="entry name" value="CitG"/>
</dbReference>
<evidence type="ECO:0000256" key="1">
    <source>
        <dbReference type="ARBA" id="ARBA00001210"/>
    </source>
</evidence>
<keyword evidence="3" id="KW-0548">Nucleotidyltransferase</keyword>
<evidence type="ECO:0000256" key="4">
    <source>
        <dbReference type="ARBA" id="ARBA00022741"/>
    </source>
</evidence>
<dbReference type="PANTHER" id="PTHR30201">
    <property type="entry name" value="TRIPHOSPHORIBOSYL-DEPHOSPHO-COA SYNTHASE"/>
    <property type="match status" value="1"/>
</dbReference>
<dbReference type="NCBIfam" id="TIGR03125">
    <property type="entry name" value="citrate_citG"/>
    <property type="match status" value="1"/>
</dbReference>
<dbReference type="GO" id="GO:0050519">
    <property type="term" value="F:holo-citrate lyase synthase activity"/>
    <property type="evidence" value="ECO:0007669"/>
    <property type="project" value="UniProtKB-EC"/>
</dbReference>
<dbReference type="HAMAP" id="MF_00397">
    <property type="entry name" value="CitG"/>
    <property type="match status" value="1"/>
</dbReference>
<dbReference type="AlphaFoldDB" id="A0A8J6M3D1"/>
<comment type="catalytic activity">
    <reaction evidence="1 7">
        <text>3'-dephospho-CoA + ATP = 2'-(5''-triphospho-alpha-D-ribosyl)-3'-dephospho-CoA + adenine</text>
        <dbReference type="Rhea" id="RHEA:15117"/>
        <dbReference type="ChEBI" id="CHEBI:16708"/>
        <dbReference type="ChEBI" id="CHEBI:30616"/>
        <dbReference type="ChEBI" id="CHEBI:57328"/>
        <dbReference type="ChEBI" id="CHEBI:61378"/>
        <dbReference type="EC" id="2.4.2.52"/>
    </reaction>
</comment>
<keyword evidence="4 7" id="KW-0547">Nucleotide-binding</keyword>
<accession>A0A8J6M3D1</accession>
<dbReference type="PANTHER" id="PTHR30201:SF2">
    <property type="entry name" value="2-(5''-TRIPHOSPHORIBOSYL)-3'-DEPHOSPHOCOENZYME-A SYNTHASE"/>
    <property type="match status" value="1"/>
</dbReference>
<evidence type="ECO:0000256" key="7">
    <source>
        <dbReference type="HAMAP-Rule" id="MF_00397"/>
    </source>
</evidence>
<dbReference type="Pfam" id="PF03802">
    <property type="entry name" value="CitX"/>
    <property type="match status" value="1"/>
</dbReference>